<proteinExistence type="predicted"/>
<protein>
    <recommendedName>
        <fullName evidence="4">Secreted protein</fullName>
    </recommendedName>
</protein>
<organism evidence="2 3">
    <name type="scientific">Boletus edulis BED1</name>
    <dbReference type="NCBI Taxonomy" id="1328754"/>
    <lineage>
        <taxon>Eukaryota</taxon>
        <taxon>Fungi</taxon>
        <taxon>Dikarya</taxon>
        <taxon>Basidiomycota</taxon>
        <taxon>Agaricomycotina</taxon>
        <taxon>Agaricomycetes</taxon>
        <taxon>Agaricomycetidae</taxon>
        <taxon>Boletales</taxon>
        <taxon>Boletineae</taxon>
        <taxon>Boletaceae</taxon>
        <taxon>Boletoideae</taxon>
        <taxon>Boletus</taxon>
    </lineage>
</organism>
<gene>
    <name evidence="2" type="ORF">L210DRAFT_3559519</name>
</gene>
<reference evidence="2" key="1">
    <citation type="submission" date="2019-10" db="EMBL/GenBank/DDBJ databases">
        <authorList>
            <consortium name="DOE Joint Genome Institute"/>
            <person name="Kuo A."/>
            <person name="Miyauchi S."/>
            <person name="Kiss E."/>
            <person name="Drula E."/>
            <person name="Kohler A."/>
            <person name="Sanchez-Garcia M."/>
            <person name="Andreopoulos B."/>
            <person name="Barry K.W."/>
            <person name="Bonito G."/>
            <person name="Buee M."/>
            <person name="Carver A."/>
            <person name="Chen C."/>
            <person name="Cichocki N."/>
            <person name="Clum A."/>
            <person name="Culley D."/>
            <person name="Crous P.W."/>
            <person name="Fauchery L."/>
            <person name="Girlanda M."/>
            <person name="Hayes R."/>
            <person name="Keri Z."/>
            <person name="LaButti K."/>
            <person name="Lipzen A."/>
            <person name="Lombard V."/>
            <person name="Magnuson J."/>
            <person name="Maillard F."/>
            <person name="Morin E."/>
            <person name="Murat C."/>
            <person name="Nolan M."/>
            <person name="Ohm R."/>
            <person name="Pangilinan J."/>
            <person name="Pereira M."/>
            <person name="Perotto S."/>
            <person name="Peter M."/>
            <person name="Riley R."/>
            <person name="Sitrit Y."/>
            <person name="Stielow B."/>
            <person name="Szollosi G."/>
            <person name="Zifcakova L."/>
            <person name="Stursova M."/>
            <person name="Spatafora J.W."/>
            <person name="Tedersoo L."/>
            <person name="Vaario L.-M."/>
            <person name="Yamada A."/>
            <person name="Yan M."/>
            <person name="Wang P."/>
            <person name="Xu J."/>
            <person name="Bruns T."/>
            <person name="Baldrian P."/>
            <person name="Vilgalys R."/>
            <person name="Henrissat B."/>
            <person name="Grigoriev I.V."/>
            <person name="Hibbett D."/>
            <person name="Nagy L.G."/>
            <person name="Martin F.M."/>
        </authorList>
    </citation>
    <scope>NUCLEOTIDE SEQUENCE</scope>
    <source>
        <strain evidence="2">BED1</strain>
    </source>
</reference>
<accession>A0AAD4BID2</accession>
<keyword evidence="1" id="KW-0732">Signal</keyword>
<keyword evidence="3" id="KW-1185">Reference proteome</keyword>
<feature type="signal peptide" evidence="1">
    <location>
        <begin position="1"/>
        <end position="22"/>
    </location>
</feature>
<evidence type="ECO:0000313" key="3">
    <source>
        <dbReference type="Proteomes" id="UP001194468"/>
    </source>
</evidence>
<evidence type="ECO:0000313" key="2">
    <source>
        <dbReference type="EMBL" id="KAF8431803.1"/>
    </source>
</evidence>
<name>A0AAD4BID2_BOLED</name>
<comment type="caution">
    <text evidence="2">The sequence shown here is derived from an EMBL/GenBank/DDBJ whole genome shotgun (WGS) entry which is preliminary data.</text>
</comment>
<feature type="chain" id="PRO_5042032295" description="Secreted protein" evidence="1">
    <location>
        <begin position="23"/>
        <end position="75"/>
    </location>
</feature>
<evidence type="ECO:0000256" key="1">
    <source>
        <dbReference type="SAM" id="SignalP"/>
    </source>
</evidence>
<dbReference type="AlphaFoldDB" id="A0AAD4BID2"/>
<dbReference type="Proteomes" id="UP001194468">
    <property type="component" value="Unassembled WGS sequence"/>
</dbReference>
<reference evidence="2" key="2">
    <citation type="journal article" date="2020" name="Nat. Commun.">
        <title>Large-scale genome sequencing of mycorrhizal fungi provides insights into the early evolution of symbiotic traits.</title>
        <authorList>
            <person name="Miyauchi S."/>
            <person name="Kiss E."/>
            <person name="Kuo A."/>
            <person name="Drula E."/>
            <person name="Kohler A."/>
            <person name="Sanchez-Garcia M."/>
            <person name="Morin E."/>
            <person name="Andreopoulos B."/>
            <person name="Barry K.W."/>
            <person name="Bonito G."/>
            <person name="Buee M."/>
            <person name="Carver A."/>
            <person name="Chen C."/>
            <person name="Cichocki N."/>
            <person name="Clum A."/>
            <person name="Culley D."/>
            <person name="Crous P.W."/>
            <person name="Fauchery L."/>
            <person name="Girlanda M."/>
            <person name="Hayes R.D."/>
            <person name="Keri Z."/>
            <person name="LaButti K."/>
            <person name="Lipzen A."/>
            <person name="Lombard V."/>
            <person name="Magnuson J."/>
            <person name="Maillard F."/>
            <person name="Murat C."/>
            <person name="Nolan M."/>
            <person name="Ohm R.A."/>
            <person name="Pangilinan J."/>
            <person name="Pereira M.F."/>
            <person name="Perotto S."/>
            <person name="Peter M."/>
            <person name="Pfister S."/>
            <person name="Riley R."/>
            <person name="Sitrit Y."/>
            <person name="Stielow J.B."/>
            <person name="Szollosi G."/>
            <person name="Zifcakova L."/>
            <person name="Stursova M."/>
            <person name="Spatafora J.W."/>
            <person name="Tedersoo L."/>
            <person name="Vaario L.M."/>
            <person name="Yamada A."/>
            <person name="Yan M."/>
            <person name="Wang P."/>
            <person name="Xu J."/>
            <person name="Bruns T."/>
            <person name="Baldrian P."/>
            <person name="Vilgalys R."/>
            <person name="Dunand C."/>
            <person name="Henrissat B."/>
            <person name="Grigoriev I.V."/>
            <person name="Hibbett D."/>
            <person name="Nagy L.G."/>
            <person name="Martin F.M."/>
        </authorList>
    </citation>
    <scope>NUCLEOTIDE SEQUENCE</scope>
    <source>
        <strain evidence="2">BED1</strain>
    </source>
</reference>
<sequence length="75" mass="8501">MRWHVVFLFLQVTIDWVRLIKARAPRRRQGDPLAVGQLLSVAHWHRPGSLHSPSFDCIEELPGCVGSFDVGPKRG</sequence>
<dbReference type="EMBL" id="WHUW01000046">
    <property type="protein sequence ID" value="KAF8431803.1"/>
    <property type="molecule type" value="Genomic_DNA"/>
</dbReference>
<evidence type="ECO:0008006" key="4">
    <source>
        <dbReference type="Google" id="ProtNLM"/>
    </source>
</evidence>